<keyword evidence="8" id="KW-1185">Reference proteome</keyword>
<dbReference type="InterPro" id="IPR036909">
    <property type="entry name" value="Cyt_c-like_dom_sf"/>
</dbReference>
<evidence type="ECO:0000256" key="5">
    <source>
        <dbReference type="SAM" id="SignalP"/>
    </source>
</evidence>
<dbReference type="Gene3D" id="1.10.760.10">
    <property type="entry name" value="Cytochrome c-like domain"/>
    <property type="match status" value="1"/>
</dbReference>
<evidence type="ECO:0000256" key="4">
    <source>
        <dbReference type="PROSITE-ProRule" id="PRU00433"/>
    </source>
</evidence>
<evidence type="ECO:0000313" key="8">
    <source>
        <dbReference type="Proteomes" id="UP000006176"/>
    </source>
</evidence>
<dbReference type="GO" id="GO:0020037">
    <property type="term" value="F:heme binding"/>
    <property type="evidence" value="ECO:0007669"/>
    <property type="project" value="InterPro"/>
</dbReference>
<keyword evidence="2 4" id="KW-0479">Metal-binding</keyword>
<dbReference type="EMBL" id="CP003333">
    <property type="protein sequence ID" value="AFL69191.1"/>
    <property type="molecule type" value="Genomic_DNA"/>
</dbReference>
<sequence>MKKICAVLAIAAVSSLMAADGEAIYKAKCFSCHKENAKTSALNKSQIIAGWEASKIVASLQGYKAGQGGPMKAVMKPIASGLSDDDMKAVAETIAAFK</sequence>
<dbReference type="PROSITE" id="PS51007">
    <property type="entry name" value="CYTC"/>
    <property type="match status" value="1"/>
</dbReference>
<organism evidence="7 8">
    <name type="scientific">Sulfurospirillum barnesii (strain ATCC 700032 / DSM 10660 / SES-3)</name>
    <dbReference type="NCBI Taxonomy" id="760154"/>
    <lineage>
        <taxon>Bacteria</taxon>
        <taxon>Pseudomonadati</taxon>
        <taxon>Campylobacterota</taxon>
        <taxon>Epsilonproteobacteria</taxon>
        <taxon>Campylobacterales</taxon>
        <taxon>Sulfurospirillaceae</taxon>
        <taxon>Sulfurospirillum</taxon>
    </lineage>
</organism>
<dbReference type="RefSeq" id="WP_014770067.1">
    <property type="nucleotide sequence ID" value="NC_018002.1"/>
</dbReference>
<name>I3XZ17_SULBS</name>
<dbReference type="InterPro" id="IPR009056">
    <property type="entry name" value="Cyt_c-like_dom"/>
</dbReference>
<accession>I3XZ17</accession>
<dbReference type="PATRIC" id="fig|760154.4.peg.1908"/>
<evidence type="ECO:0000259" key="6">
    <source>
        <dbReference type="PROSITE" id="PS51007"/>
    </source>
</evidence>
<dbReference type="GO" id="GO:0009055">
    <property type="term" value="F:electron transfer activity"/>
    <property type="evidence" value="ECO:0007669"/>
    <property type="project" value="InterPro"/>
</dbReference>
<keyword evidence="5" id="KW-0732">Signal</keyword>
<dbReference type="eggNOG" id="COG2863">
    <property type="taxonomic scope" value="Bacteria"/>
</dbReference>
<dbReference type="STRING" id="760154.Sulba_1911"/>
<dbReference type="Proteomes" id="UP000006176">
    <property type="component" value="Chromosome"/>
</dbReference>
<evidence type="ECO:0000256" key="2">
    <source>
        <dbReference type="ARBA" id="ARBA00022723"/>
    </source>
</evidence>
<dbReference type="SUPFAM" id="SSF46626">
    <property type="entry name" value="Cytochrome c"/>
    <property type="match status" value="1"/>
</dbReference>
<keyword evidence="1 4" id="KW-0349">Heme</keyword>
<keyword evidence="3 4" id="KW-0408">Iron</keyword>
<feature type="domain" description="Cytochrome c" evidence="6">
    <location>
        <begin position="16"/>
        <end position="98"/>
    </location>
</feature>
<evidence type="ECO:0000256" key="1">
    <source>
        <dbReference type="ARBA" id="ARBA00022617"/>
    </source>
</evidence>
<reference evidence="7 8" key="1">
    <citation type="submission" date="2012-06" db="EMBL/GenBank/DDBJ databases">
        <title>Complete sequence of Sulfurospirillum barnesii SES-3.</title>
        <authorList>
            <consortium name="US DOE Joint Genome Institute"/>
            <person name="Lucas S."/>
            <person name="Han J."/>
            <person name="Lapidus A."/>
            <person name="Cheng J.-F."/>
            <person name="Goodwin L."/>
            <person name="Pitluck S."/>
            <person name="Peters L."/>
            <person name="Ovchinnikova G."/>
            <person name="Lu M."/>
            <person name="Detter J.C."/>
            <person name="Han C."/>
            <person name="Tapia R."/>
            <person name="Land M."/>
            <person name="Hauser L."/>
            <person name="Kyrpides N."/>
            <person name="Ivanova N."/>
            <person name="Pagani I."/>
            <person name="Stolz J."/>
            <person name="Arkin A."/>
            <person name="Dehal P."/>
            <person name="Oremland R."/>
            <person name="Saltikov C."/>
            <person name="Basu P."/>
            <person name="Hollibaugh J."/>
            <person name="Newman D."/>
            <person name="Stolyar S."/>
            <person name="Hazen T."/>
            <person name="Woyke T."/>
        </authorList>
    </citation>
    <scope>NUCLEOTIDE SEQUENCE [LARGE SCALE GENOMIC DNA]</scope>
    <source>
        <strain evidence="8">ATCC 700032 / DSM 10660 / SES-3</strain>
    </source>
</reference>
<dbReference type="OrthoDB" id="5340148at2"/>
<evidence type="ECO:0000313" key="7">
    <source>
        <dbReference type="EMBL" id="AFL69191.1"/>
    </source>
</evidence>
<gene>
    <name evidence="7" type="ordered locus">Sulba_1911</name>
</gene>
<feature type="signal peptide" evidence="5">
    <location>
        <begin position="1"/>
        <end position="18"/>
    </location>
</feature>
<dbReference type="GO" id="GO:0046872">
    <property type="term" value="F:metal ion binding"/>
    <property type="evidence" value="ECO:0007669"/>
    <property type="project" value="UniProtKB-KW"/>
</dbReference>
<dbReference type="AlphaFoldDB" id="I3XZ17"/>
<evidence type="ECO:0000256" key="3">
    <source>
        <dbReference type="ARBA" id="ARBA00023004"/>
    </source>
</evidence>
<proteinExistence type="predicted"/>
<protein>
    <submittedName>
        <fullName evidence="7">Cytochrome c553</fullName>
    </submittedName>
</protein>
<dbReference type="KEGG" id="sba:Sulba_1911"/>
<feature type="chain" id="PRO_5003682573" evidence="5">
    <location>
        <begin position="19"/>
        <end position="98"/>
    </location>
</feature>
<dbReference type="Pfam" id="PF00034">
    <property type="entry name" value="Cytochrom_C"/>
    <property type="match status" value="1"/>
</dbReference>
<dbReference type="HOGENOM" id="CLU_128253_3_0_7"/>